<evidence type="ECO:0000313" key="2">
    <source>
        <dbReference type="EMBL" id="MPM78177.1"/>
    </source>
</evidence>
<keyword evidence="2" id="KW-0418">Kinase</keyword>
<dbReference type="EMBL" id="VSSQ01028447">
    <property type="protein sequence ID" value="MPM78177.1"/>
    <property type="molecule type" value="Genomic_DNA"/>
</dbReference>
<feature type="domain" description="Phosphoribulokinase/uridine kinase" evidence="1">
    <location>
        <begin position="48"/>
        <end position="243"/>
    </location>
</feature>
<dbReference type="EC" id="2.7.1.48" evidence="2"/>
<sequence>MYEIKNEFIKKAQNSEICAYVSECEANFEKRLIPIADSFIEKNPVLAALAGPSCSGKTTGANKLYEMLRQRGKRIKVLSTDDFFKNQAEAPLNPDGTKNYDSFSHIDSDYLVEVLYDISRKRKVFLPVFDFLTGTRKPEYVEYDPEDHDIVIIEGIHALNDKIIGNIDPDKLLGIYISVADSYFLNGEELFSCREIRLLRRLVRDSYFRNANAERTFALWKGVTEAEKQYITPFIKNADIRISSAFEYEPCVMRNHALDVLGNVAPDSKYKTDADLLSSKISEVAPIDDCLIPPNSLLHEFLG</sequence>
<dbReference type="GO" id="GO:0004849">
    <property type="term" value="F:uridine kinase activity"/>
    <property type="evidence" value="ECO:0007669"/>
    <property type="project" value="UniProtKB-EC"/>
</dbReference>
<gene>
    <name evidence="2" type="primary">udk_51</name>
    <name evidence="2" type="ORF">SDC9_125188</name>
</gene>
<dbReference type="PANTHER" id="PTHR10285">
    <property type="entry name" value="URIDINE KINASE"/>
    <property type="match status" value="1"/>
</dbReference>
<keyword evidence="2" id="KW-0808">Transferase</keyword>
<dbReference type="GO" id="GO:0005524">
    <property type="term" value="F:ATP binding"/>
    <property type="evidence" value="ECO:0007669"/>
    <property type="project" value="InterPro"/>
</dbReference>
<dbReference type="Pfam" id="PF00485">
    <property type="entry name" value="PRK"/>
    <property type="match status" value="1"/>
</dbReference>
<dbReference type="CDD" id="cd02028">
    <property type="entry name" value="UMPK_like"/>
    <property type="match status" value="1"/>
</dbReference>
<organism evidence="2">
    <name type="scientific">bioreactor metagenome</name>
    <dbReference type="NCBI Taxonomy" id="1076179"/>
    <lineage>
        <taxon>unclassified sequences</taxon>
        <taxon>metagenomes</taxon>
        <taxon>ecological metagenomes</taxon>
    </lineage>
</organism>
<dbReference type="InterPro" id="IPR027417">
    <property type="entry name" value="P-loop_NTPase"/>
</dbReference>
<name>A0A645CMP5_9ZZZZ</name>
<protein>
    <submittedName>
        <fullName evidence="2">Uridine kinase</fullName>
        <ecNumber evidence="2">2.7.1.48</ecNumber>
    </submittedName>
</protein>
<dbReference type="SUPFAM" id="SSF52540">
    <property type="entry name" value="P-loop containing nucleoside triphosphate hydrolases"/>
    <property type="match status" value="1"/>
</dbReference>
<accession>A0A645CMP5</accession>
<evidence type="ECO:0000259" key="1">
    <source>
        <dbReference type="Pfam" id="PF00485"/>
    </source>
</evidence>
<dbReference type="AlphaFoldDB" id="A0A645CMP5"/>
<dbReference type="Gene3D" id="3.40.50.300">
    <property type="entry name" value="P-loop containing nucleotide triphosphate hydrolases"/>
    <property type="match status" value="1"/>
</dbReference>
<reference evidence="2" key="1">
    <citation type="submission" date="2019-08" db="EMBL/GenBank/DDBJ databases">
        <authorList>
            <person name="Kucharzyk K."/>
            <person name="Murdoch R.W."/>
            <person name="Higgins S."/>
            <person name="Loffler F."/>
        </authorList>
    </citation>
    <scope>NUCLEOTIDE SEQUENCE</scope>
</reference>
<dbReference type="InterPro" id="IPR006083">
    <property type="entry name" value="PRK/URK"/>
</dbReference>
<comment type="caution">
    <text evidence="2">The sequence shown here is derived from an EMBL/GenBank/DDBJ whole genome shotgun (WGS) entry which is preliminary data.</text>
</comment>
<proteinExistence type="predicted"/>
<dbReference type="PRINTS" id="PR00988">
    <property type="entry name" value="URIDINKINASE"/>
</dbReference>